<feature type="region of interest" description="Disordered" evidence="6">
    <location>
        <begin position="204"/>
        <end position="225"/>
    </location>
</feature>
<dbReference type="GO" id="GO:0005886">
    <property type="term" value="C:plasma membrane"/>
    <property type="evidence" value="ECO:0007669"/>
    <property type="project" value="TreeGrafter"/>
</dbReference>
<reference evidence="11" key="1">
    <citation type="submission" date="2020-06" db="EMBL/GenBank/DDBJ databases">
        <authorList>
            <consortium name="Plant Systems Biology data submission"/>
        </authorList>
    </citation>
    <scope>NUCLEOTIDE SEQUENCE</scope>
    <source>
        <strain evidence="11">D6</strain>
    </source>
</reference>
<comment type="subcellular location">
    <subcellularLocation>
        <location evidence="1">Membrane</location>
        <topology evidence="1">Multi-pass membrane protein</topology>
    </subcellularLocation>
</comment>
<feature type="transmembrane region" description="Helical" evidence="7">
    <location>
        <begin position="848"/>
        <end position="869"/>
    </location>
</feature>
<dbReference type="AlphaFoldDB" id="A0A9N8HSB9"/>
<keyword evidence="3 7" id="KW-0812">Transmembrane</keyword>
<dbReference type="InterPro" id="IPR006179">
    <property type="entry name" value="5_nucleotidase/apyrase"/>
</dbReference>
<dbReference type="GO" id="GO:0006196">
    <property type="term" value="P:AMP catabolic process"/>
    <property type="evidence" value="ECO:0007669"/>
    <property type="project" value="TreeGrafter"/>
</dbReference>
<dbReference type="InterPro" id="IPR036907">
    <property type="entry name" value="5'-Nucleotdase_C_sf"/>
</dbReference>
<dbReference type="PANTHER" id="PTHR11575:SF24">
    <property type="entry name" value="5'-NUCLEOTIDASE"/>
    <property type="match status" value="1"/>
</dbReference>
<dbReference type="Proteomes" id="UP001153069">
    <property type="component" value="Unassembled WGS sequence"/>
</dbReference>
<dbReference type="GO" id="GO:0004930">
    <property type="term" value="F:G protein-coupled receptor activity"/>
    <property type="evidence" value="ECO:0007669"/>
    <property type="project" value="InterPro"/>
</dbReference>
<dbReference type="OrthoDB" id="7722975at2759"/>
<dbReference type="SUPFAM" id="SSF55816">
    <property type="entry name" value="5'-nucleotidase (syn. UDP-sugar hydrolase), C-terminal domain"/>
    <property type="match status" value="1"/>
</dbReference>
<evidence type="ECO:0000313" key="11">
    <source>
        <dbReference type="EMBL" id="CAB9520978.1"/>
    </source>
</evidence>
<comment type="caution">
    <text evidence="11">The sequence shown here is derived from an EMBL/GenBank/DDBJ whole genome shotgun (WGS) entry which is preliminary data.</text>
</comment>
<keyword evidence="12" id="KW-1185">Reference proteome</keyword>
<gene>
    <name evidence="11" type="ORF">SEMRO_1152_G246820.1</name>
</gene>
<evidence type="ECO:0000259" key="9">
    <source>
        <dbReference type="Pfam" id="PF00003"/>
    </source>
</evidence>
<protein>
    <submittedName>
        <fullName evidence="11">Gamma-aminobutyric acid (GABA) B receptor</fullName>
    </submittedName>
</protein>
<accession>A0A9N8HSB9</accession>
<feature type="transmembrane region" description="Helical" evidence="7">
    <location>
        <begin position="968"/>
        <end position="990"/>
    </location>
</feature>
<feature type="transmembrane region" description="Helical" evidence="7">
    <location>
        <begin position="1002"/>
        <end position="1024"/>
    </location>
</feature>
<sequence length="1124" mass="124310">MSSSATINLIGCAAPLLSARTLSDCQSAEDPTCEGGVAAVAALARHHASTDNGDQSTLIIPRLDRQHEFVQSHPQGWNVNTLVLHQHFGWNVVTSHPSLVEENQQQQELTLDDSIQEQSPPMDLSGLQTPDMPIVMTNVALPPSNSWHPYVQSVHFDTQTRIAIIALEEELPSDTDDGNSISWSQVESAWSSLDFIAAENKRQNCGDSIPTTTTTTSLPTATATPPTATVTTNIIRTNTTNDTPSIEQDADIIVSQRSASNNNCWIPIILVYKNRSSQGFDRLVSTVSKHKHPPALIVDWEGTQKAYNTPKVTEEDVWIVSQPMTSDSYIQFQMTINDDTRRIDDLTILSEDLMEPLPAEFKDSQYASDIDFLRNLADEAIAHDPILGNSNAMPRADTGQCRHQECEIGNLFADSLQWWQQQQQRNNDVDSSPAQQVAFLRGDSITGPGWSFGQIHISDIWKTLPYPVTVCTGKVSGLSLLRVLDHAVRHSGRESPRGGNNATTTAAGDLSPFLQVSGLQVVYFGSSSSSQGSSTRLISVKVWDQNERAYVPLNPLRLYRFTTESSMCDETESSFASLLGGDDNDSATRMESKLLQNIVGEYLQQLDATYVPHVEDRLMESTDESAKPLNFASTAGACPEGTYWEGNDNLCQSCPNTRDHVTISDSSAEFTFQHGDTLEPQTGRVVIVNRDLHNYLVTSRDLPRWFKFTGVDSLSSSRQSLEAWPELPVRLASGEEIAFDYAINASKVGVGNTYHTIFFNISAYQPISTCGTEPYTLPLGTLVQVNPPPASVGLGYHSSAGFTLLGLILMGCLALASWVFLKRERWGYGTLEAGKLDHKFSPMPFQPIFLVAICFGVMTMAFTLLALSIEEAWQCLAAPWLLSFGLTIVFSALISNLSAAKKMILEPPNEHVIQMSARYLLKAFAALFIVNFGILCFMLLDPPTWGQKAVDDEDWKSYGFCDYSDPNASLLIASGVTHFLTLCYAVYQAYHVSNMSEEFQELKTIMVALCVWFQVTVIAIPTWFTIDKGSMIGQYYFKVVTISTLCVSMLLCIFLPVITKKFVPPVKTIEEKDEDYQSLFGGFMGFNHFAGSAVSNRDIHGAPDEEVPQEEQNRCLTDKVCYYQ</sequence>
<evidence type="ECO:0000313" key="12">
    <source>
        <dbReference type="Proteomes" id="UP001153069"/>
    </source>
</evidence>
<feature type="domain" description="G-protein coupled receptors family 3 profile" evidence="9">
    <location>
        <begin position="847"/>
        <end position="1056"/>
    </location>
</feature>
<dbReference type="InterPro" id="IPR008334">
    <property type="entry name" value="5'-Nucleotdase_C"/>
</dbReference>
<dbReference type="InterPro" id="IPR017978">
    <property type="entry name" value="GPCR_3_C"/>
</dbReference>
<evidence type="ECO:0000256" key="6">
    <source>
        <dbReference type="SAM" id="MobiDB-lite"/>
    </source>
</evidence>
<feature type="transmembrane region" description="Helical" evidence="7">
    <location>
        <begin position="881"/>
        <end position="899"/>
    </location>
</feature>
<feature type="transmembrane region" description="Helical" evidence="7">
    <location>
        <begin position="1036"/>
        <end position="1058"/>
    </location>
</feature>
<evidence type="ECO:0000259" key="10">
    <source>
        <dbReference type="Pfam" id="PF02872"/>
    </source>
</evidence>
<evidence type="ECO:0000256" key="5">
    <source>
        <dbReference type="ARBA" id="ARBA00023136"/>
    </source>
</evidence>
<keyword evidence="4 7" id="KW-1133">Transmembrane helix</keyword>
<feature type="transmembrane region" description="Helical" evidence="7">
    <location>
        <begin position="800"/>
        <end position="821"/>
    </location>
</feature>
<proteinExistence type="inferred from homology"/>
<organism evidence="11 12">
    <name type="scientific">Seminavis robusta</name>
    <dbReference type="NCBI Taxonomy" id="568900"/>
    <lineage>
        <taxon>Eukaryota</taxon>
        <taxon>Sar</taxon>
        <taxon>Stramenopiles</taxon>
        <taxon>Ochrophyta</taxon>
        <taxon>Bacillariophyta</taxon>
        <taxon>Bacillariophyceae</taxon>
        <taxon>Bacillariophycidae</taxon>
        <taxon>Naviculales</taxon>
        <taxon>Naviculaceae</taxon>
        <taxon>Seminavis</taxon>
    </lineage>
</organism>
<dbReference type="Gene3D" id="3.90.780.10">
    <property type="entry name" value="5'-Nucleotidase, C-terminal domain"/>
    <property type="match status" value="1"/>
</dbReference>
<feature type="compositionally biased region" description="Low complexity" evidence="6">
    <location>
        <begin position="210"/>
        <end position="225"/>
    </location>
</feature>
<feature type="domain" description="5'-Nucleotidase C-terminal" evidence="10">
    <location>
        <begin position="395"/>
        <end position="565"/>
    </location>
</feature>
<dbReference type="EMBL" id="CAICTM010001150">
    <property type="protein sequence ID" value="CAB9520978.1"/>
    <property type="molecule type" value="Genomic_DNA"/>
</dbReference>
<feature type="signal peptide" evidence="8">
    <location>
        <begin position="1"/>
        <end position="19"/>
    </location>
</feature>
<dbReference type="Pfam" id="PF02872">
    <property type="entry name" value="5_nucleotid_C"/>
    <property type="match status" value="1"/>
</dbReference>
<evidence type="ECO:0000256" key="3">
    <source>
        <dbReference type="ARBA" id="ARBA00022692"/>
    </source>
</evidence>
<evidence type="ECO:0000256" key="8">
    <source>
        <dbReference type="SAM" id="SignalP"/>
    </source>
</evidence>
<evidence type="ECO:0000256" key="4">
    <source>
        <dbReference type="ARBA" id="ARBA00022989"/>
    </source>
</evidence>
<dbReference type="PANTHER" id="PTHR11575">
    <property type="entry name" value="5'-NUCLEOTIDASE-RELATED"/>
    <property type="match status" value="1"/>
</dbReference>
<keyword evidence="11" id="KW-0675">Receptor</keyword>
<dbReference type="GO" id="GO:0008253">
    <property type="term" value="F:5'-nucleotidase activity"/>
    <property type="evidence" value="ECO:0007669"/>
    <property type="project" value="TreeGrafter"/>
</dbReference>
<evidence type="ECO:0000256" key="2">
    <source>
        <dbReference type="ARBA" id="ARBA00006654"/>
    </source>
</evidence>
<evidence type="ECO:0000256" key="7">
    <source>
        <dbReference type="SAM" id="Phobius"/>
    </source>
</evidence>
<keyword evidence="8" id="KW-0732">Signal</keyword>
<comment type="similarity">
    <text evidence="2">Belongs to the 5'-nucleotidase family.</text>
</comment>
<feature type="chain" id="PRO_5040511625" evidence="8">
    <location>
        <begin position="20"/>
        <end position="1124"/>
    </location>
</feature>
<dbReference type="Pfam" id="PF00003">
    <property type="entry name" value="7tm_3"/>
    <property type="match status" value="1"/>
</dbReference>
<evidence type="ECO:0000256" key="1">
    <source>
        <dbReference type="ARBA" id="ARBA00004141"/>
    </source>
</evidence>
<feature type="transmembrane region" description="Helical" evidence="7">
    <location>
        <begin position="919"/>
        <end position="940"/>
    </location>
</feature>
<name>A0A9N8HSB9_9STRA</name>
<keyword evidence="5 7" id="KW-0472">Membrane</keyword>